<dbReference type="GeneID" id="84592526"/>
<name>A0AAJ8BXV6_ASPNG</name>
<organism evidence="1">
    <name type="scientific">Aspergillus niger</name>
    <dbReference type="NCBI Taxonomy" id="5061"/>
    <lineage>
        <taxon>Eukaryota</taxon>
        <taxon>Fungi</taxon>
        <taxon>Dikarya</taxon>
        <taxon>Ascomycota</taxon>
        <taxon>Pezizomycotina</taxon>
        <taxon>Eurotiomycetes</taxon>
        <taxon>Eurotiomycetidae</taxon>
        <taxon>Eurotiales</taxon>
        <taxon>Aspergillaceae</taxon>
        <taxon>Aspergillus</taxon>
        <taxon>Aspergillus subgen. Circumdati</taxon>
    </lineage>
</organism>
<dbReference type="VEuPathDB" id="FungiDB:An12g03470"/>
<gene>
    <name evidence="1" type="ORF">An12g03470</name>
</gene>
<dbReference type="RefSeq" id="XP_059604396.1">
    <property type="nucleotide sequence ID" value="XM_059750797.1"/>
</dbReference>
<reference evidence="1" key="1">
    <citation type="submission" date="2025-02" db="EMBL/GenBank/DDBJ databases">
        <authorList>
            <consortium name="NCBI Genome Project"/>
        </authorList>
    </citation>
    <scope>NUCLEOTIDE SEQUENCE</scope>
</reference>
<evidence type="ECO:0000313" key="1">
    <source>
        <dbReference type="RefSeq" id="XP_059604396.1"/>
    </source>
</evidence>
<accession>A0AAJ8BXV6</accession>
<sequence>MAERRACQDVTSGRKPRSTLATQLRGLSGGRAQREWYVSSLTRQKQHTSGSRKMKIAGLRCGGSHWKIVAEVKFAIRGLGKAASWWGFTTGNAAKPWNERRAGRGTTDWLAGDTITSKHPMDSLHRRRWMQSGSPMAPPLYKQGKYLLPGQFMVQFQVTNIP</sequence>
<proteinExistence type="predicted"/>
<reference evidence="1" key="2">
    <citation type="submission" date="2025-08" db="UniProtKB">
        <authorList>
            <consortium name="RefSeq"/>
        </authorList>
    </citation>
    <scope>IDENTIFICATION</scope>
</reference>
<dbReference type="AlphaFoldDB" id="A0AAJ8BXV6"/>
<protein>
    <submittedName>
        <fullName evidence="1">Uncharacterized protein</fullName>
    </submittedName>
</protein>
<dbReference type="KEGG" id="ang:An12g03470"/>